<dbReference type="EMBL" id="DVLF01000107">
    <property type="protein sequence ID" value="HIT50055.1"/>
    <property type="molecule type" value="Genomic_DNA"/>
</dbReference>
<evidence type="ECO:0000256" key="3">
    <source>
        <dbReference type="ARBA" id="ARBA00023295"/>
    </source>
</evidence>
<reference evidence="8" key="1">
    <citation type="submission" date="2020-10" db="EMBL/GenBank/DDBJ databases">
        <authorList>
            <person name="Gilroy R."/>
        </authorList>
    </citation>
    <scope>NUCLEOTIDE SEQUENCE</scope>
    <source>
        <strain evidence="8">ChiW17-6978</strain>
    </source>
</reference>
<feature type="active site" description="Proton donor" evidence="4">
    <location>
        <position position="179"/>
    </location>
</feature>
<dbReference type="AlphaFoldDB" id="A0A9D1GR43"/>
<evidence type="ECO:0000313" key="9">
    <source>
        <dbReference type="Proteomes" id="UP000886758"/>
    </source>
</evidence>
<name>A0A9D1GR43_9MOLU</name>
<reference evidence="8" key="2">
    <citation type="journal article" date="2021" name="PeerJ">
        <title>Extensive microbial diversity within the chicken gut microbiome revealed by metagenomics and culture.</title>
        <authorList>
            <person name="Gilroy R."/>
            <person name="Ravi A."/>
            <person name="Getino M."/>
            <person name="Pursley I."/>
            <person name="Horton D.L."/>
            <person name="Alikhan N.F."/>
            <person name="Baker D."/>
            <person name="Gharbi K."/>
            <person name="Hall N."/>
            <person name="Watson M."/>
            <person name="Adriaenssens E.M."/>
            <person name="Foster-Nyarko E."/>
            <person name="Jarju S."/>
            <person name="Secka A."/>
            <person name="Antonio M."/>
            <person name="Oren A."/>
            <person name="Chaudhuri R.R."/>
            <person name="La Ragione R."/>
            <person name="Hildebrand F."/>
            <person name="Pallen M.J."/>
        </authorList>
    </citation>
    <scope>NUCLEOTIDE SEQUENCE</scope>
    <source>
        <strain evidence="8">ChiW17-6978</strain>
    </source>
</reference>
<evidence type="ECO:0000256" key="1">
    <source>
        <dbReference type="ARBA" id="ARBA00009865"/>
    </source>
</evidence>
<dbReference type="SUPFAM" id="SSF49899">
    <property type="entry name" value="Concanavalin A-like lectins/glucanases"/>
    <property type="match status" value="1"/>
</dbReference>
<feature type="non-terminal residue" evidence="8">
    <location>
        <position position="487"/>
    </location>
</feature>
<accession>A0A9D1GR43</accession>
<dbReference type="PANTHER" id="PTHR42812">
    <property type="entry name" value="BETA-XYLOSIDASE"/>
    <property type="match status" value="1"/>
</dbReference>
<dbReference type="InterPro" id="IPR023296">
    <property type="entry name" value="Glyco_hydro_beta-prop_sf"/>
</dbReference>
<dbReference type="GO" id="GO:0005975">
    <property type="term" value="P:carbohydrate metabolic process"/>
    <property type="evidence" value="ECO:0007669"/>
    <property type="project" value="InterPro"/>
</dbReference>
<dbReference type="InterPro" id="IPR006710">
    <property type="entry name" value="Glyco_hydro_43"/>
</dbReference>
<proteinExistence type="inferred from homology"/>
<feature type="site" description="Important for catalytic activity, responsible for pKa modulation of the active site Glu and correct orientation of both the proton donor and substrate" evidence="5">
    <location>
        <position position="121"/>
    </location>
</feature>
<keyword evidence="3 6" id="KW-0326">Glycosidase</keyword>
<feature type="domain" description="Beta-xylosidase C-terminal Concanavalin A-like" evidence="7">
    <location>
        <begin position="311"/>
        <end position="487"/>
    </location>
</feature>
<dbReference type="Proteomes" id="UP000886758">
    <property type="component" value="Unassembled WGS sequence"/>
</dbReference>
<organism evidence="8 9">
    <name type="scientific">Candidatus Pelethenecus faecipullorum</name>
    <dbReference type="NCBI Taxonomy" id="2840900"/>
    <lineage>
        <taxon>Bacteria</taxon>
        <taxon>Bacillati</taxon>
        <taxon>Mycoplasmatota</taxon>
        <taxon>Mollicutes</taxon>
        <taxon>Candidatus Pelethenecus</taxon>
    </lineage>
</organism>
<dbReference type="PANTHER" id="PTHR42812:SF12">
    <property type="entry name" value="BETA-XYLOSIDASE-RELATED"/>
    <property type="match status" value="1"/>
</dbReference>
<dbReference type="Pfam" id="PF17851">
    <property type="entry name" value="GH43_C2"/>
    <property type="match status" value="1"/>
</dbReference>
<feature type="active site" description="Proton acceptor" evidence="4">
    <location>
        <position position="14"/>
    </location>
</feature>
<evidence type="ECO:0000256" key="4">
    <source>
        <dbReference type="PIRSR" id="PIRSR606710-1"/>
    </source>
</evidence>
<dbReference type="GO" id="GO:0004553">
    <property type="term" value="F:hydrolase activity, hydrolyzing O-glycosyl compounds"/>
    <property type="evidence" value="ECO:0007669"/>
    <property type="project" value="InterPro"/>
</dbReference>
<evidence type="ECO:0000259" key="7">
    <source>
        <dbReference type="Pfam" id="PF17851"/>
    </source>
</evidence>
<comment type="similarity">
    <text evidence="1 6">Belongs to the glycosyl hydrolase 43 family.</text>
</comment>
<evidence type="ECO:0000256" key="5">
    <source>
        <dbReference type="PIRSR" id="PIRSR606710-2"/>
    </source>
</evidence>
<dbReference type="Gene3D" id="2.60.120.200">
    <property type="match status" value="1"/>
</dbReference>
<protein>
    <submittedName>
        <fullName evidence="8">Family 43 glycosylhydrolase</fullName>
    </submittedName>
</protein>
<comment type="caution">
    <text evidence="8">The sequence shown here is derived from an EMBL/GenBank/DDBJ whole genome shotgun (WGS) entry which is preliminary data.</text>
</comment>
<dbReference type="InterPro" id="IPR051795">
    <property type="entry name" value="Glycosyl_Hydrlase_43"/>
</dbReference>
<dbReference type="SUPFAM" id="SSF75005">
    <property type="entry name" value="Arabinanase/levansucrase/invertase"/>
    <property type="match status" value="1"/>
</dbReference>
<dbReference type="Gene3D" id="2.115.10.20">
    <property type="entry name" value="Glycosyl hydrolase domain, family 43"/>
    <property type="match status" value="1"/>
</dbReference>
<evidence type="ECO:0000256" key="6">
    <source>
        <dbReference type="RuleBase" id="RU361187"/>
    </source>
</evidence>
<dbReference type="CDD" id="cd09001">
    <property type="entry name" value="GH43_FsAxh1-like"/>
    <property type="match status" value="1"/>
</dbReference>
<dbReference type="InterPro" id="IPR041542">
    <property type="entry name" value="GH43_C2"/>
</dbReference>
<keyword evidence="2 6" id="KW-0378">Hydrolase</keyword>
<dbReference type="InterPro" id="IPR013320">
    <property type="entry name" value="ConA-like_dom_sf"/>
</dbReference>
<gene>
    <name evidence="8" type="ORF">IAD46_03410</name>
</gene>
<evidence type="ECO:0000313" key="8">
    <source>
        <dbReference type="EMBL" id="HIT50055.1"/>
    </source>
</evidence>
<evidence type="ECO:0000256" key="2">
    <source>
        <dbReference type="ARBA" id="ARBA00022801"/>
    </source>
</evidence>
<sequence length="487" mass="55723">MRYTNPIIQADYSDPDVIRVKDDFFMVASSFNHVPGIPVLHSKNLVNWKLINYVFDRIPFERFDRVCHGDGAWAPSIRFHDGWYYCLIPFPDEGIYVSKTRDPFGTWSPLWPLIEGKGLEDPCPIWTNGKCYVVIGFAKSRAGFNSCLGLYEVKPDLSGSISPTYQIIYDGHDQNPTIEGPKFNERNGYYYILAPAGSVKGGWQTALRSKNIEGPYESKIVLFQGDSLVNGPHQGALVDLDDEDHWAFIHFQDMRAYGRIVHLQPVLWYNDWPLMGQVSDPLLCGTPVSESDYPVAVLSNDAIPSYDLFQDRLSLVWQTPANPKPDWWKVDNGLYLSCVQTDETLPLHLVPQSLLQKVMYLNFTVETSVLCDFSTGDETGLVMMGQQYAYLALHQEEDGCYVELREGSFQQPETVLERIFYPSNQITWRLKARNKDIYTLEYQLGFNDHYFKKRFIATAGRWIGAKVGLYARSKNQSSGVACYQYFK</sequence>
<dbReference type="Pfam" id="PF04616">
    <property type="entry name" value="Glyco_hydro_43"/>
    <property type="match status" value="1"/>
</dbReference>